<reference evidence="2 3" key="1">
    <citation type="submission" date="2020-08" db="EMBL/GenBank/DDBJ databases">
        <title>Functional genomics of gut bacteria from endangered species of beetles.</title>
        <authorList>
            <person name="Carlos-Shanley C."/>
        </authorList>
    </citation>
    <scope>NUCLEOTIDE SEQUENCE [LARGE SCALE GENOMIC DNA]</scope>
    <source>
        <strain evidence="2 3">S00179</strain>
    </source>
</reference>
<organism evidence="2 3">
    <name type="scientific">Pseudomonas nitroreducens</name>
    <dbReference type="NCBI Taxonomy" id="46680"/>
    <lineage>
        <taxon>Bacteria</taxon>
        <taxon>Pseudomonadati</taxon>
        <taxon>Pseudomonadota</taxon>
        <taxon>Gammaproteobacteria</taxon>
        <taxon>Pseudomonadales</taxon>
        <taxon>Pseudomonadaceae</taxon>
        <taxon>Pseudomonas</taxon>
    </lineage>
</organism>
<evidence type="ECO:0000313" key="2">
    <source>
        <dbReference type="EMBL" id="MBB4864766.1"/>
    </source>
</evidence>
<dbReference type="AlphaFoldDB" id="A0A7W7KLK6"/>
<dbReference type="RefSeq" id="WP_184591449.1">
    <property type="nucleotide sequence ID" value="NZ_JACHLI010000014.1"/>
</dbReference>
<gene>
    <name evidence="2" type="ORF">HNP46_003638</name>
</gene>
<evidence type="ECO:0000256" key="1">
    <source>
        <dbReference type="SAM" id="MobiDB-lite"/>
    </source>
</evidence>
<comment type="caution">
    <text evidence="2">The sequence shown here is derived from an EMBL/GenBank/DDBJ whole genome shotgun (WGS) entry which is preliminary data.</text>
</comment>
<protein>
    <submittedName>
        <fullName evidence="2">Uncharacterized protein</fullName>
    </submittedName>
</protein>
<proteinExistence type="predicted"/>
<dbReference type="Proteomes" id="UP000566995">
    <property type="component" value="Unassembled WGS sequence"/>
</dbReference>
<accession>A0A7W7KLK6</accession>
<evidence type="ECO:0000313" key="3">
    <source>
        <dbReference type="Proteomes" id="UP000566995"/>
    </source>
</evidence>
<dbReference type="EMBL" id="JACHLI010000014">
    <property type="protein sequence ID" value="MBB4864766.1"/>
    <property type="molecule type" value="Genomic_DNA"/>
</dbReference>
<sequence length="119" mass="13292">MGWNDHRDVELNQGLQRLLDEGAPESDSRREILARYILNHGFAALSEEQQLQFQQELLPLLDCPSRSEGLMPQGGLDPAIDDPQLKLSPINDPGNEDPGSLIEMEVAEGLRPAREPKRP</sequence>
<feature type="region of interest" description="Disordered" evidence="1">
    <location>
        <begin position="66"/>
        <end position="119"/>
    </location>
</feature>
<name>A0A7W7KLK6_PSENT</name>